<evidence type="ECO:0000313" key="2">
    <source>
        <dbReference type="EMBL" id="KIJ90377.1"/>
    </source>
</evidence>
<keyword evidence="3" id="KW-1185">Reference proteome</keyword>
<sequence length="172" mass="19194">MTRSILLFSHPGDILADYSLKDGKVTDVIERLLASINEELENEHGNHNHSSPLSFHRTAQHHHQHHAPFKTPGTHTTPSWFFEEEAAGMLYSADTVDSGFRGYGCVDGGDFDRYMMEDNARSVYGPEVPPYSLTPPYQPYSKPLHLPPFSPPRSPPASSRSRSFVGVDKGDD</sequence>
<evidence type="ECO:0000256" key="1">
    <source>
        <dbReference type="SAM" id="MobiDB-lite"/>
    </source>
</evidence>
<evidence type="ECO:0000313" key="3">
    <source>
        <dbReference type="Proteomes" id="UP000054477"/>
    </source>
</evidence>
<dbReference type="HOGENOM" id="CLU_1555508_0_0_1"/>
<protein>
    <submittedName>
        <fullName evidence="2">Uncharacterized protein</fullName>
    </submittedName>
</protein>
<gene>
    <name evidence="2" type="ORF">K443DRAFT_15286</name>
</gene>
<feature type="region of interest" description="Disordered" evidence="1">
    <location>
        <begin position="127"/>
        <end position="172"/>
    </location>
</feature>
<feature type="compositionally biased region" description="Pro residues" evidence="1">
    <location>
        <begin position="127"/>
        <end position="138"/>
    </location>
</feature>
<reference evidence="3" key="2">
    <citation type="submission" date="2015-01" db="EMBL/GenBank/DDBJ databases">
        <title>Evolutionary Origins and Diversification of the Mycorrhizal Mutualists.</title>
        <authorList>
            <consortium name="DOE Joint Genome Institute"/>
            <consortium name="Mycorrhizal Genomics Consortium"/>
            <person name="Kohler A."/>
            <person name="Kuo A."/>
            <person name="Nagy L.G."/>
            <person name="Floudas D."/>
            <person name="Copeland A."/>
            <person name="Barry K.W."/>
            <person name="Cichocki N."/>
            <person name="Veneault-Fourrey C."/>
            <person name="LaButti K."/>
            <person name="Lindquist E.A."/>
            <person name="Lipzen A."/>
            <person name="Lundell T."/>
            <person name="Morin E."/>
            <person name="Murat C."/>
            <person name="Riley R."/>
            <person name="Ohm R."/>
            <person name="Sun H."/>
            <person name="Tunlid A."/>
            <person name="Henrissat B."/>
            <person name="Grigoriev I.V."/>
            <person name="Hibbett D.S."/>
            <person name="Martin F."/>
        </authorList>
    </citation>
    <scope>NUCLEOTIDE SEQUENCE [LARGE SCALE GENOMIC DNA]</scope>
    <source>
        <strain evidence="3">LaAM-08-1</strain>
    </source>
</reference>
<feature type="region of interest" description="Disordered" evidence="1">
    <location>
        <begin position="43"/>
        <end position="74"/>
    </location>
</feature>
<name>A0A0C9X1E2_9AGAR</name>
<dbReference type="EMBL" id="KN839203">
    <property type="protein sequence ID" value="KIJ90377.1"/>
    <property type="molecule type" value="Genomic_DNA"/>
</dbReference>
<dbReference type="Proteomes" id="UP000054477">
    <property type="component" value="Unassembled WGS sequence"/>
</dbReference>
<dbReference type="AlphaFoldDB" id="A0A0C9X1E2"/>
<feature type="compositionally biased region" description="Basic residues" evidence="1">
    <location>
        <begin position="58"/>
        <end position="68"/>
    </location>
</feature>
<proteinExistence type="predicted"/>
<feature type="compositionally biased region" description="Pro residues" evidence="1">
    <location>
        <begin position="145"/>
        <end position="155"/>
    </location>
</feature>
<reference evidence="2 3" key="1">
    <citation type="submission" date="2014-04" db="EMBL/GenBank/DDBJ databases">
        <authorList>
            <consortium name="DOE Joint Genome Institute"/>
            <person name="Kuo A."/>
            <person name="Kohler A."/>
            <person name="Nagy L.G."/>
            <person name="Floudas D."/>
            <person name="Copeland A."/>
            <person name="Barry K.W."/>
            <person name="Cichocki N."/>
            <person name="Veneault-Fourrey C."/>
            <person name="LaButti K."/>
            <person name="Lindquist E.A."/>
            <person name="Lipzen A."/>
            <person name="Lundell T."/>
            <person name="Morin E."/>
            <person name="Murat C."/>
            <person name="Sun H."/>
            <person name="Tunlid A."/>
            <person name="Henrissat B."/>
            <person name="Grigoriev I.V."/>
            <person name="Hibbett D.S."/>
            <person name="Martin F."/>
            <person name="Nordberg H.P."/>
            <person name="Cantor M.N."/>
            <person name="Hua S.X."/>
        </authorList>
    </citation>
    <scope>NUCLEOTIDE SEQUENCE [LARGE SCALE GENOMIC DNA]</scope>
    <source>
        <strain evidence="2 3">LaAM-08-1</strain>
    </source>
</reference>
<organism evidence="2 3">
    <name type="scientific">Laccaria amethystina LaAM-08-1</name>
    <dbReference type="NCBI Taxonomy" id="1095629"/>
    <lineage>
        <taxon>Eukaryota</taxon>
        <taxon>Fungi</taxon>
        <taxon>Dikarya</taxon>
        <taxon>Basidiomycota</taxon>
        <taxon>Agaricomycotina</taxon>
        <taxon>Agaricomycetes</taxon>
        <taxon>Agaricomycetidae</taxon>
        <taxon>Agaricales</taxon>
        <taxon>Agaricineae</taxon>
        <taxon>Hydnangiaceae</taxon>
        <taxon>Laccaria</taxon>
    </lineage>
</organism>
<accession>A0A0C9X1E2</accession>